<sequence>GLARCARARQCASFFPRGGGQPARASGRGHFSAGRRGGGAPNSPVAEPRRLGRRCLRIAGGPLAVQREPRLLLNGLAAPAVADR</sequence>
<organism evidence="2 3">
    <name type="scientific">Prorocentrum cordatum</name>
    <dbReference type="NCBI Taxonomy" id="2364126"/>
    <lineage>
        <taxon>Eukaryota</taxon>
        <taxon>Sar</taxon>
        <taxon>Alveolata</taxon>
        <taxon>Dinophyceae</taxon>
        <taxon>Prorocentrales</taxon>
        <taxon>Prorocentraceae</taxon>
        <taxon>Prorocentrum</taxon>
    </lineage>
</organism>
<comment type="caution">
    <text evidence="2">The sequence shown here is derived from an EMBL/GenBank/DDBJ whole genome shotgun (WGS) entry which is preliminary data.</text>
</comment>
<gene>
    <name evidence="2" type="ORF">PCOR1329_LOCUS34131</name>
</gene>
<dbReference type="EMBL" id="CAUYUJ010014198">
    <property type="protein sequence ID" value="CAK0838105.1"/>
    <property type="molecule type" value="Genomic_DNA"/>
</dbReference>
<proteinExistence type="predicted"/>
<evidence type="ECO:0000313" key="2">
    <source>
        <dbReference type="EMBL" id="CAK0838105.1"/>
    </source>
</evidence>
<feature type="region of interest" description="Disordered" evidence="1">
    <location>
        <begin position="16"/>
        <end position="47"/>
    </location>
</feature>
<evidence type="ECO:0000256" key="1">
    <source>
        <dbReference type="SAM" id="MobiDB-lite"/>
    </source>
</evidence>
<keyword evidence="3" id="KW-1185">Reference proteome</keyword>
<accession>A0ABN9SZQ9</accession>
<name>A0ABN9SZQ9_9DINO</name>
<reference evidence="2" key="1">
    <citation type="submission" date="2023-10" db="EMBL/GenBank/DDBJ databases">
        <authorList>
            <person name="Chen Y."/>
            <person name="Shah S."/>
            <person name="Dougan E. K."/>
            <person name="Thang M."/>
            <person name="Chan C."/>
        </authorList>
    </citation>
    <scope>NUCLEOTIDE SEQUENCE [LARGE SCALE GENOMIC DNA]</scope>
</reference>
<evidence type="ECO:0000313" key="3">
    <source>
        <dbReference type="Proteomes" id="UP001189429"/>
    </source>
</evidence>
<feature type="non-terminal residue" evidence="2">
    <location>
        <position position="1"/>
    </location>
</feature>
<protein>
    <submittedName>
        <fullName evidence="2">Uncharacterized protein</fullName>
    </submittedName>
</protein>
<dbReference type="Proteomes" id="UP001189429">
    <property type="component" value="Unassembled WGS sequence"/>
</dbReference>